<keyword evidence="2" id="KW-1003">Cell membrane</keyword>
<dbReference type="PROSITE" id="PS50885">
    <property type="entry name" value="HAMP"/>
    <property type="match status" value="1"/>
</dbReference>
<name>A0A0N0CWK7_9BACI</name>
<evidence type="ECO:0000256" key="5">
    <source>
        <dbReference type="ARBA" id="ARBA00029447"/>
    </source>
</evidence>
<dbReference type="Pfam" id="PF00672">
    <property type="entry name" value="HAMP"/>
    <property type="match status" value="1"/>
</dbReference>
<dbReference type="PANTHER" id="PTHR32089">
    <property type="entry name" value="METHYL-ACCEPTING CHEMOTAXIS PROTEIN MCPB"/>
    <property type="match status" value="1"/>
</dbReference>
<feature type="transmembrane region" description="Helical" evidence="7">
    <location>
        <begin position="277"/>
        <end position="300"/>
    </location>
</feature>
<reference evidence="10 11" key="1">
    <citation type="submission" date="2015-07" db="EMBL/GenBank/DDBJ databases">
        <title>Genome sequencing project for genomic taxonomy and phylogenomics of Bacillus-like bacteria.</title>
        <authorList>
            <person name="Liu B."/>
            <person name="Wang J."/>
            <person name="Zhu Y."/>
            <person name="Liu G."/>
            <person name="Chen Q."/>
            <person name="Chen Z."/>
            <person name="Che J."/>
            <person name="Ge C."/>
            <person name="Shi H."/>
            <person name="Pan Z."/>
            <person name="Liu X."/>
        </authorList>
    </citation>
    <scope>NUCLEOTIDE SEQUENCE [LARGE SCALE GENOMIC DNA]</scope>
    <source>
        <strain evidence="10 11">DSM 54</strain>
    </source>
</reference>
<evidence type="ECO:0000256" key="1">
    <source>
        <dbReference type="ARBA" id="ARBA00004236"/>
    </source>
</evidence>
<evidence type="ECO:0000313" key="10">
    <source>
        <dbReference type="EMBL" id="KOY83301.1"/>
    </source>
</evidence>
<evidence type="ECO:0000256" key="7">
    <source>
        <dbReference type="SAM" id="Phobius"/>
    </source>
</evidence>
<dbReference type="CDD" id="cd06225">
    <property type="entry name" value="HAMP"/>
    <property type="match status" value="1"/>
</dbReference>
<dbReference type="PANTHER" id="PTHR32089:SF112">
    <property type="entry name" value="LYSOZYME-LIKE PROTEIN-RELATED"/>
    <property type="match status" value="1"/>
</dbReference>
<evidence type="ECO:0000256" key="6">
    <source>
        <dbReference type="PROSITE-ProRule" id="PRU00284"/>
    </source>
</evidence>
<dbReference type="PATRIC" id="fig|33935.3.peg.1164"/>
<dbReference type="Proteomes" id="UP000037977">
    <property type="component" value="Unassembled WGS sequence"/>
</dbReference>
<evidence type="ECO:0000313" key="11">
    <source>
        <dbReference type="Proteomes" id="UP000037977"/>
    </source>
</evidence>
<keyword evidence="4 6" id="KW-0807">Transducer</keyword>
<comment type="caution">
    <text evidence="10">The sequence shown here is derived from an EMBL/GenBank/DDBJ whole genome shotgun (WGS) entry which is preliminary data.</text>
</comment>
<feature type="transmembrane region" description="Helical" evidence="7">
    <location>
        <begin position="9"/>
        <end position="29"/>
    </location>
</feature>
<dbReference type="AlphaFoldDB" id="A0A0N0CWK7"/>
<dbReference type="Gene3D" id="6.10.340.10">
    <property type="match status" value="1"/>
</dbReference>
<organism evidence="10 11">
    <name type="scientific">Lysinibacillus macroides</name>
    <dbReference type="NCBI Taxonomy" id="33935"/>
    <lineage>
        <taxon>Bacteria</taxon>
        <taxon>Bacillati</taxon>
        <taxon>Bacillota</taxon>
        <taxon>Bacilli</taxon>
        <taxon>Bacillales</taxon>
        <taxon>Bacillaceae</taxon>
        <taxon>Lysinibacillus</taxon>
    </lineage>
</organism>
<dbReference type="OrthoDB" id="369835at2"/>
<dbReference type="SMART" id="SM00304">
    <property type="entry name" value="HAMP"/>
    <property type="match status" value="1"/>
</dbReference>
<keyword evidence="3 7" id="KW-0472">Membrane</keyword>
<gene>
    <name evidence="10" type="ORF">ADM90_08490</name>
</gene>
<dbReference type="InterPro" id="IPR003660">
    <property type="entry name" value="HAMP_dom"/>
</dbReference>
<comment type="similarity">
    <text evidence="5">Belongs to the methyl-accepting chemotaxis (MCP) protein family.</text>
</comment>
<dbReference type="GO" id="GO:0007165">
    <property type="term" value="P:signal transduction"/>
    <property type="evidence" value="ECO:0007669"/>
    <property type="project" value="UniProtKB-KW"/>
</dbReference>
<dbReference type="STRING" id="33935.ADM90_08490"/>
<dbReference type="InterPro" id="IPR004089">
    <property type="entry name" value="MCPsignal_dom"/>
</dbReference>
<dbReference type="RefSeq" id="WP_053994541.1">
    <property type="nucleotide sequence ID" value="NZ_CP065643.1"/>
</dbReference>
<dbReference type="PROSITE" id="PS50111">
    <property type="entry name" value="CHEMOTAXIS_TRANSDUC_2"/>
    <property type="match status" value="1"/>
</dbReference>
<evidence type="ECO:0000256" key="3">
    <source>
        <dbReference type="ARBA" id="ARBA00023136"/>
    </source>
</evidence>
<keyword evidence="11" id="KW-1185">Reference proteome</keyword>
<evidence type="ECO:0000256" key="2">
    <source>
        <dbReference type="ARBA" id="ARBA00022475"/>
    </source>
</evidence>
<proteinExistence type="inferred from homology"/>
<feature type="domain" description="Methyl-accepting transducer" evidence="8">
    <location>
        <begin position="378"/>
        <end position="614"/>
    </location>
</feature>
<evidence type="ECO:0000256" key="4">
    <source>
        <dbReference type="ARBA" id="ARBA00023224"/>
    </source>
</evidence>
<accession>A0A0N0CWK7</accession>
<dbReference type="SUPFAM" id="SSF58104">
    <property type="entry name" value="Methyl-accepting chemotaxis protein (MCP) signaling domain"/>
    <property type="match status" value="1"/>
</dbReference>
<dbReference type="Pfam" id="PF00015">
    <property type="entry name" value="MCPsignal"/>
    <property type="match status" value="1"/>
</dbReference>
<keyword evidence="7" id="KW-1133">Transmembrane helix</keyword>
<dbReference type="Gene3D" id="1.10.287.950">
    <property type="entry name" value="Methyl-accepting chemotaxis protein"/>
    <property type="match status" value="1"/>
</dbReference>
<protein>
    <submittedName>
        <fullName evidence="10">Chemotaxis protein</fullName>
    </submittedName>
</protein>
<dbReference type="SMART" id="SM00283">
    <property type="entry name" value="MA"/>
    <property type="match status" value="1"/>
</dbReference>
<feature type="domain" description="HAMP" evidence="9">
    <location>
        <begin position="305"/>
        <end position="359"/>
    </location>
</feature>
<sequence length="664" mass="72249">MRNSMRWKMLLEIMITVVLIIGAFSIYVYQATYKTEKNNGEALASSIVMGMEAAIQSREKAEEIMEKEMIAESVMASYILDQGATYDDLKAITERAGIDEIWSTDDKGNTTVTSVAPSVDFNFGADPNGQAAEYMQLLDGDVKEVVQKAQVRDIDNEFFKFVGVGSWNPATPQIVQVARNGQQLLDLEASIGGESYINELHQYLSSAVLYAAIVDEAGQVISATTDRNLADIGFLPAHFSAQQATEFSGHYDGTRVTQYVKPLSNGTSLAIIVSNKILSHILIGTIVASLIVVCVIFFITGISVSKQVSRINNVRNSLEEISKGEADLTKRIPIKAQDEIGRLVGSFNGMMENFQMIMRELKQDANQIKEATYTIQENAHDTFDSAAIIQGESSQVAQASFAQQKNTEDSAHSMEELARGIQHISESIAEISTISRNTEENAENGLQIMRTLQQQLVTIHEKTNHAVMGTQELEKLSAMIGEFTSVITGISDQTNLLALNASIEAARAGEAGKGFAVVAEEVRKLAEDSKGAADRITQVVVNVQKETTNMVTTIQSTADVLHAGRSIVQEAQHSFEGIHNDVQVLATQVDLVSSSTEEIAASTEEVTATMEDVSLLAKQTSQSVDAVAQKAKQQAESMEGMTKFIDQLNATAESLQQSAGKYKV</sequence>
<keyword evidence="7" id="KW-0812">Transmembrane</keyword>
<evidence type="ECO:0000259" key="8">
    <source>
        <dbReference type="PROSITE" id="PS50111"/>
    </source>
</evidence>
<evidence type="ECO:0000259" key="9">
    <source>
        <dbReference type="PROSITE" id="PS50885"/>
    </source>
</evidence>
<comment type="subcellular location">
    <subcellularLocation>
        <location evidence="1">Cell membrane</location>
    </subcellularLocation>
</comment>
<dbReference type="CDD" id="cd11386">
    <property type="entry name" value="MCP_signal"/>
    <property type="match status" value="1"/>
</dbReference>
<dbReference type="EMBL" id="LGCI01000005">
    <property type="protein sequence ID" value="KOY83301.1"/>
    <property type="molecule type" value="Genomic_DNA"/>
</dbReference>
<dbReference type="GO" id="GO:0005886">
    <property type="term" value="C:plasma membrane"/>
    <property type="evidence" value="ECO:0007669"/>
    <property type="project" value="UniProtKB-SubCell"/>
</dbReference>